<feature type="coiled-coil region" evidence="1">
    <location>
        <begin position="19"/>
        <end position="109"/>
    </location>
</feature>
<organism evidence="2">
    <name type="scientific">Heligmosomoides polygyrus</name>
    <name type="common">Parasitic roundworm</name>
    <dbReference type="NCBI Taxonomy" id="6339"/>
    <lineage>
        <taxon>Eukaryota</taxon>
        <taxon>Metazoa</taxon>
        <taxon>Ecdysozoa</taxon>
        <taxon>Nematoda</taxon>
        <taxon>Chromadorea</taxon>
        <taxon>Rhabditida</taxon>
        <taxon>Rhabditina</taxon>
        <taxon>Rhabditomorpha</taxon>
        <taxon>Strongyloidea</taxon>
        <taxon>Heligmosomidae</taxon>
        <taxon>Heligmosomoides</taxon>
    </lineage>
</organism>
<feature type="coiled-coil region" evidence="1">
    <location>
        <begin position="229"/>
        <end position="409"/>
    </location>
</feature>
<feature type="coiled-coil region" evidence="1">
    <location>
        <begin position="814"/>
        <end position="935"/>
    </location>
</feature>
<dbReference type="PANTHER" id="PTHR45615:SF40">
    <property type="entry name" value="MYOSIN HEAVY CHAIN, NON-MUSCLE"/>
    <property type="match status" value="1"/>
</dbReference>
<keyword evidence="3" id="KW-1185">Reference proteome</keyword>
<dbReference type="GO" id="GO:0016460">
    <property type="term" value="C:myosin II complex"/>
    <property type="evidence" value="ECO:0007669"/>
    <property type="project" value="TreeGrafter"/>
</dbReference>
<protein>
    <submittedName>
        <fullName evidence="4">GRIP domain-containing protein</fullName>
    </submittedName>
</protein>
<dbReference type="OrthoDB" id="5825916at2759"/>
<dbReference type="GO" id="GO:0032982">
    <property type="term" value="C:myosin filament"/>
    <property type="evidence" value="ECO:0007669"/>
    <property type="project" value="TreeGrafter"/>
</dbReference>
<evidence type="ECO:0000313" key="3">
    <source>
        <dbReference type="Proteomes" id="UP000050761"/>
    </source>
</evidence>
<feature type="coiled-coil region" evidence="1">
    <location>
        <begin position="448"/>
        <end position="592"/>
    </location>
</feature>
<dbReference type="AlphaFoldDB" id="A0A3P8A8J7"/>
<feature type="non-terminal residue" evidence="2">
    <location>
        <position position="1"/>
    </location>
</feature>
<dbReference type="GO" id="GO:0005737">
    <property type="term" value="C:cytoplasm"/>
    <property type="evidence" value="ECO:0007669"/>
    <property type="project" value="TreeGrafter"/>
</dbReference>
<dbReference type="EMBL" id="UZAH01026947">
    <property type="protein sequence ID" value="VDO87073.1"/>
    <property type="molecule type" value="Genomic_DNA"/>
</dbReference>
<reference evidence="2 3" key="1">
    <citation type="submission" date="2018-11" db="EMBL/GenBank/DDBJ databases">
        <authorList>
            <consortium name="Pathogen Informatics"/>
        </authorList>
    </citation>
    <scope>NUCLEOTIDE SEQUENCE [LARGE SCALE GENOMIC DNA]</scope>
</reference>
<dbReference type="PANTHER" id="PTHR45615">
    <property type="entry name" value="MYOSIN HEAVY CHAIN, NON-MUSCLE"/>
    <property type="match status" value="1"/>
</dbReference>
<evidence type="ECO:0000313" key="2">
    <source>
        <dbReference type="EMBL" id="VDO87073.1"/>
    </source>
</evidence>
<evidence type="ECO:0000313" key="4">
    <source>
        <dbReference type="WBParaSite" id="HPBE_0001099701-mRNA-1"/>
    </source>
</evidence>
<dbReference type="WBParaSite" id="HPBE_0001099701-mRNA-1">
    <property type="protein sequence ID" value="HPBE_0001099701-mRNA-1"/>
    <property type="gene ID" value="HPBE_0001099701"/>
</dbReference>
<dbReference type="GO" id="GO:0051015">
    <property type="term" value="F:actin filament binding"/>
    <property type="evidence" value="ECO:0007669"/>
    <property type="project" value="TreeGrafter"/>
</dbReference>
<dbReference type="GO" id="GO:0000146">
    <property type="term" value="F:microfilament motor activity"/>
    <property type="evidence" value="ECO:0007669"/>
    <property type="project" value="TreeGrafter"/>
</dbReference>
<accession>A0A3P8A8J7</accession>
<gene>
    <name evidence="2" type="ORF">HPBE_LOCUS10998</name>
</gene>
<proteinExistence type="predicted"/>
<sequence>VQYFARARPVAFNAFVFLAVESVKELIQAKEKNMKLEKENRRILNDSQIWNQEKENLEKQVRDSTVWAKSLQSQLEVSKQCLHEKDKKIEDLEARVRQLLRTLETITEHPSEEGFEASEELVIERKVICSNCEENLRMKEEESRTVLAVTPIWCKAGEEQVRTHDDETQTQTCSPEFLKTSGRELEAVEDATQTVTCSPEVETRDKVLQVREDGTQTVISSPEWLNAELLLLHDRIHLLSAENEELQNKLDNLQSLVDQTATLKREIEQYKEKCVFLESENQAIRKEEETMLKETEASAGQLVEMKEKFEHLNSKVEVLRKEKHKAMEAAARNQELEWLLSEKERTLEESATQCLDLKSSLDARKLEIEELKASNEELKRLISEKEAEADRLSQECEKLQQMSAKLTEDNVFSAMLSEELKMRLSRASTEIDELNAFLGREKQSRKAAEENAARCADLERKLRQREAEVEELRSVNDGMSQEVEFLRQVNARSTSKEEMEQCRAALNECRDNLKQAIAEKEALLQKEASYTEQIAKLESLRYELKCRDDLIAELRSAETKLQDTVTEKTAELNRMENELRRMGDECARVREEFHVFQEMAERQYCEKLEQIDALSSRLAQLESYPGQTVSIDCQSCLGDVGDRAKSPPGDTVTRALYDCILPAVRELVEKAANESRSVAEAIREMRDTAVTLTSAQSNAVVPYQQATSPPPPEKFNAKTQTSESYFLENGDSIPVNQLLTSIENYRDPNANSSLLLIQSGLRRLLTAIRIEPTTDVMNNAVRCFLEDCRRQFSDAEAQVREDLRVISEAKDALEKRLNSEKMSWIMEREQLEAQMDRYRRQSEQLASVQKERLCMMSELNAGRIQMEEYRARLRQLTEQLETVTVERDSVTQLADAFQKLDQESQEEVKKANAVIDELERQLLNVRAELESCRAEQEVRKTGKDGTVQSEDDTDCVREFLGEGGKLIEHFVNNVGEIISTFKGDQEPVDTMQATIKSWTVADVQDEVEHESREKALTAQVQELGSGHEMDIAQKRVLSRLKKRH</sequence>
<keyword evidence="1" id="KW-0175">Coiled coil</keyword>
<name>A0A3P8A8J7_HELPZ</name>
<dbReference type="Proteomes" id="UP000050761">
    <property type="component" value="Unassembled WGS sequence"/>
</dbReference>
<evidence type="ECO:0000256" key="1">
    <source>
        <dbReference type="SAM" id="Coils"/>
    </source>
</evidence>
<reference evidence="4" key="2">
    <citation type="submission" date="2019-09" db="UniProtKB">
        <authorList>
            <consortium name="WormBaseParasite"/>
        </authorList>
    </citation>
    <scope>IDENTIFICATION</scope>
</reference>